<dbReference type="AlphaFoldDB" id="A0AAW0FMN5"/>
<accession>A0AAW0FMN5</accession>
<keyword evidence="3" id="KW-1185">Reference proteome</keyword>
<dbReference type="Gene3D" id="1.10.510.10">
    <property type="entry name" value="Transferase(Phosphotransferase) domain 1"/>
    <property type="match status" value="1"/>
</dbReference>
<dbReference type="SMART" id="SM00220">
    <property type="entry name" value="S_TKc"/>
    <property type="match status" value="1"/>
</dbReference>
<dbReference type="InterPro" id="IPR011009">
    <property type="entry name" value="Kinase-like_dom_sf"/>
</dbReference>
<dbReference type="EMBL" id="JASBNA010000046">
    <property type="protein sequence ID" value="KAK7680804.1"/>
    <property type="molecule type" value="Genomic_DNA"/>
</dbReference>
<proteinExistence type="predicted"/>
<dbReference type="Proteomes" id="UP001385951">
    <property type="component" value="Unassembled WGS sequence"/>
</dbReference>
<dbReference type="InterPro" id="IPR008266">
    <property type="entry name" value="Tyr_kinase_AS"/>
</dbReference>
<reference evidence="2 3" key="1">
    <citation type="submission" date="2022-09" db="EMBL/GenBank/DDBJ databases">
        <authorList>
            <person name="Palmer J.M."/>
        </authorList>
    </citation>
    <scope>NUCLEOTIDE SEQUENCE [LARGE SCALE GENOMIC DNA]</scope>
    <source>
        <strain evidence="2 3">DSM 7382</strain>
    </source>
</reference>
<name>A0AAW0FMN5_9APHY</name>
<dbReference type="GO" id="GO:0005524">
    <property type="term" value="F:ATP binding"/>
    <property type="evidence" value="ECO:0007669"/>
    <property type="project" value="InterPro"/>
</dbReference>
<dbReference type="GO" id="GO:0004672">
    <property type="term" value="F:protein kinase activity"/>
    <property type="evidence" value="ECO:0007669"/>
    <property type="project" value="InterPro"/>
</dbReference>
<dbReference type="InterPro" id="IPR050167">
    <property type="entry name" value="Ser_Thr_protein_kinase"/>
</dbReference>
<dbReference type="Pfam" id="PF07714">
    <property type="entry name" value="PK_Tyr_Ser-Thr"/>
    <property type="match status" value="1"/>
</dbReference>
<feature type="domain" description="Protein kinase" evidence="1">
    <location>
        <begin position="1"/>
        <end position="156"/>
    </location>
</feature>
<organism evidence="2 3">
    <name type="scientific">Cerrena zonata</name>
    <dbReference type="NCBI Taxonomy" id="2478898"/>
    <lineage>
        <taxon>Eukaryota</taxon>
        <taxon>Fungi</taxon>
        <taxon>Dikarya</taxon>
        <taxon>Basidiomycota</taxon>
        <taxon>Agaricomycotina</taxon>
        <taxon>Agaricomycetes</taxon>
        <taxon>Polyporales</taxon>
        <taxon>Cerrenaceae</taxon>
        <taxon>Cerrena</taxon>
    </lineage>
</organism>
<evidence type="ECO:0000259" key="1">
    <source>
        <dbReference type="PROSITE" id="PS50011"/>
    </source>
</evidence>
<comment type="caution">
    <text evidence="2">The sequence shown here is derived from an EMBL/GenBank/DDBJ whole genome shotgun (WGS) entry which is preliminary data.</text>
</comment>
<sequence length="478" mass="53732">MAEGLRYLHREQLIHGDFRAANILIDDANNVRVGDFGVAKLADITTASFGSCHAGNSRWLAPELLHESNNKATFSGDIYAFGCVWLEVYTLRVPMAELTEIQVTAKKLQGFRPVWPTMVPANPNLPLEEWEFIQDCWLAEPSSRITIGKLVARARINTLASTSTAGIPIESIVNMQSLFDDLMQPILDSALVVETVYMCWKRNPIVIARALAEYSISREHIDPSETWLNFTYLFYSKHKHSRQSIFSPITLSRLVPDIQAGLPLFPPVADIQFITMLEEIFSSAHHDMSLLGALWDTLSLIRGISTNDILILTLRLLRAQSCSLPINPSGCLGNLQRLLDLSNVKHKLCNDIVCCTYRILYQWIYTVTTHSLMNSRSAEIKDLFLLFLSALLHFTGPDIGPYRILVSDRLIALLGRLEVTEDARSSKELEKRHSAMVKKGILLQMLTECRKCGTVFGKNDGNREIVDICVVCATLERV</sequence>
<dbReference type="PANTHER" id="PTHR23257">
    <property type="entry name" value="SERINE-THREONINE PROTEIN KINASE"/>
    <property type="match status" value="1"/>
</dbReference>
<dbReference type="SUPFAM" id="SSF56112">
    <property type="entry name" value="Protein kinase-like (PK-like)"/>
    <property type="match status" value="1"/>
</dbReference>
<evidence type="ECO:0000313" key="2">
    <source>
        <dbReference type="EMBL" id="KAK7680804.1"/>
    </source>
</evidence>
<dbReference type="PROSITE" id="PS50011">
    <property type="entry name" value="PROTEIN_KINASE_DOM"/>
    <property type="match status" value="1"/>
</dbReference>
<dbReference type="InterPro" id="IPR001245">
    <property type="entry name" value="Ser-Thr/Tyr_kinase_cat_dom"/>
</dbReference>
<protein>
    <recommendedName>
        <fullName evidence="1">Protein kinase domain-containing protein</fullName>
    </recommendedName>
</protein>
<gene>
    <name evidence="2" type="ORF">QCA50_016113</name>
</gene>
<evidence type="ECO:0000313" key="3">
    <source>
        <dbReference type="Proteomes" id="UP001385951"/>
    </source>
</evidence>
<dbReference type="PROSITE" id="PS00109">
    <property type="entry name" value="PROTEIN_KINASE_TYR"/>
    <property type="match status" value="1"/>
</dbReference>
<dbReference type="InterPro" id="IPR000719">
    <property type="entry name" value="Prot_kinase_dom"/>
</dbReference>